<dbReference type="Pfam" id="PF04672">
    <property type="entry name" value="Methyltransf_19"/>
    <property type="match status" value="1"/>
</dbReference>
<dbReference type="InterPro" id="IPR029063">
    <property type="entry name" value="SAM-dependent_MTases_sf"/>
</dbReference>
<evidence type="ECO:0000313" key="2">
    <source>
        <dbReference type="Proteomes" id="UP000603904"/>
    </source>
</evidence>
<dbReference type="Gene3D" id="3.40.50.150">
    <property type="entry name" value="Vaccinia Virus protein VP39"/>
    <property type="match status" value="1"/>
</dbReference>
<dbReference type="Proteomes" id="UP000603904">
    <property type="component" value="Unassembled WGS sequence"/>
</dbReference>
<proteinExistence type="predicted"/>
<evidence type="ECO:0008006" key="3">
    <source>
        <dbReference type="Google" id="ProtNLM"/>
    </source>
</evidence>
<dbReference type="SUPFAM" id="SSF53335">
    <property type="entry name" value="S-adenosyl-L-methionine-dependent methyltransferases"/>
    <property type="match status" value="1"/>
</dbReference>
<dbReference type="RefSeq" id="WP_204061064.1">
    <property type="nucleotide sequence ID" value="NZ_BAAAGP010000040.1"/>
</dbReference>
<dbReference type="PIRSF" id="PIRSF017393">
    <property type="entry name" value="MTase_SAV2177"/>
    <property type="match status" value="1"/>
</dbReference>
<sequence length="278" mass="30290">MPGFTSVEPAGFDPAVANEARVYDYWLGGKNNFAADREAAERAIAIAPELPMMCREGRRFLGRVVRFLAASGIRQFVDIGCGLPTQGSVHEIARECAPDVTVVYADNDPVVVSHGQALLKDDERTAVIRGDLRDPDTILDHPDLRRLVDLDRPVAVLLISVLNVISDDDLVAAVTARLREAIAPGSYLAVSHAVSDIRPETTARLAALFQDARLVTGSRRPQVRSRAEVEPLFGDLEIVEPGIVQVMDWRPDPGSLRPPSDKMWVLGGVGRKKAARSN</sequence>
<keyword evidence="2" id="KW-1185">Reference proteome</keyword>
<name>A0ABQ4GAC5_9ACTN</name>
<comment type="caution">
    <text evidence="1">The sequence shown here is derived from an EMBL/GenBank/DDBJ whole genome shotgun (WGS) entry which is preliminary data.</text>
</comment>
<organism evidence="1 2">
    <name type="scientific">Microbispora corallina</name>
    <dbReference type="NCBI Taxonomy" id="83302"/>
    <lineage>
        <taxon>Bacteria</taxon>
        <taxon>Bacillati</taxon>
        <taxon>Actinomycetota</taxon>
        <taxon>Actinomycetes</taxon>
        <taxon>Streptosporangiales</taxon>
        <taxon>Streptosporangiaceae</taxon>
        <taxon>Microbispora</taxon>
    </lineage>
</organism>
<accession>A0ABQ4GAC5</accession>
<reference evidence="1 2" key="1">
    <citation type="submission" date="2021-01" db="EMBL/GenBank/DDBJ databases">
        <title>Whole genome shotgun sequence of Microbispora corallina NBRC 16416.</title>
        <authorList>
            <person name="Komaki H."/>
            <person name="Tamura T."/>
        </authorList>
    </citation>
    <scope>NUCLEOTIDE SEQUENCE [LARGE SCALE GENOMIC DNA]</scope>
    <source>
        <strain evidence="1 2">NBRC 16416</strain>
    </source>
</reference>
<protein>
    <recommendedName>
        <fullName evidence="3">S-adenosyl methyltransferase</fullName>
    </recommendedName>
</protein>
<dbReference type="InterPro" id="IPR006764">
    <property type="entry name" value="SAM_dep_MeTrfase_SAV2177_type"/>
</dbReference>
<dbReference type="EMBL" id="BOOC01000050">
    <property type="protein sequence ID" value="GIH44030.1"/>
    <property type="molecule type" value="Genomic_DNA"/>
</dbReference>
<gene>
    <name evidence="1" type="ORF">Mco01_70300</name>
</gene>
<evidence type="ECO:0000313" key="1">
    <source>
        <dbReference type="EMBL" id="GIH44030.1"/>
    </source>
</evidence>